<protein>
    <submittedName>
        <fullName evidence="3">Glutamate-5-semialdehyde dehydrogenase</fullName>
        <ecNumber evidence="3">1.2.1.41</ecNumber>
    </submittedName>
</protein>
<dbReference type="InterPro" id="IPR016163">
    <property type="entry name" value="Ald_DH_C"/>
</dbReference>
<dbReference type="InterPro" id="IPR016161">
    <property type="entry name" value="Ald_DH/histidinol_DH"/>
</dbReference>
<dbReference type="AlphaFoldDB" id="A0A0P7YQU6"/>
<dbReference type="SUPFAM" id="SSF53720">
    <property type="entry name" value="ALDH-like"/>
    <property type="match status" value="1"/>
</dbReference>
<feature type="domain" description="Aldehyde dehydrogenase" evidence="2">
    <location>
        <begin position="15"/>
        <end position="216"/>
    </location>
</feature>
<keyword evidence="1 3" id="KW-0560">Oxidoreductase</keyword>
<dbReference type="PANTHER" id="PTHR11063:SF8">
    <property type="entry name" value="DELTA-1-PYRROLINE-5-CARBOXYLATE SYNTHASE"/>
    <property type="match status" value="1"/>
</dbReference>
<dbReference type="EC" id="1.2.1.41" evidence="3"/>
<dbReference type="PIRSF" id="PIRSF000151">
    <property type="entry name" value="GPR"/>
    <property type="match status" value="1"/>
</dbReference>
<proteinExistence type="predicted"/>
<dbReference type="STRING" id="1666911.HLUCCA11_21090"/>
<name>A0A0P7YQU6_9CYAN</name>
<dbReference type="InterPro" id="IPR016162">
    <property type="entry name" value="Ald_DH_N"/>
</dbReference>
<accession>A0A0P7YQU6</accession>
<evidence type="ECO:0000313" key="3">
    <source>
        <dbReference type="EMBL" id="KPQ32615.1"/>
    </source>
</evidence>
<dbReference type="Gene3D" id="3.40.309.10">
    <property type="entry name" value="Aldehyde Dehydrogenase, Chain A, domain 2"/>
    <property type="match status" value="1"/>
</dbReference>
<dbReference type="Proteomes" id="UP000050465">
    <property type="component" value="Unassembled WGS sequence"/>
</dbReference>
<dbReference type="PANTHER" id="PTHR11063">
    <property type="entry name" value="GLUTAMATE SEMIALDEHYDE DEHYDROGENASE"/>
    <property type="match status" value="1"/>
</dbReference>
<dbReference type="PATRIC" id="fig|1666911.3.peg.3173"/>
<evidence type="ECO:0000313" key="4">
    <source>
        <dbReference type="Proteomes" id="UP000050465"/>
    </source>
</evidence>
<dbReference type="Pfam" id="PF00171">
    <property type="entry name" value="Aldedh"/>
    <property type="match status" value="1"/>
</dbReference>
<dbReference type="EMBL" id="LJZR01000051">
    <property type="protein sequence ID" value="KPQ32615.1"/>
    <property type="molecule type" value="Genomic_DNA"/>
</dbReference>
<dbReference type="GO" id="GO:0050661">
    <property type="term" value="F:NADP binding"/>
    <property type="evidence" value="ECO:0007669"/>
    <property type="project" value="InterPro"/>
</dbReference>
<dbReference type="InterPro" id="IPR015590">
    <property type="entry name" value="Aldehyde_DH_dom"/>
</dbReference>
<dbReference type="Gene3D" id="3.40.605.10">
    <property type="entry name" value="Aldehyde Dehydrogenase, Chain A, domain 1"/>
    <property type="match status" value="1"/>
</dbReference>
<reference evidence="3 4" key="1">
    <citation type="submission" date="2015-09" db="EMBL/GenBank/DDBJ databases">
        <title>Identification and resolution of microdiversity through metagenomic sequencing of parallel consortia.</title>
        <authorList>
            <person name="Nelson W.C."/>
            <person name="Romine M.F."/>
            <person name="Lindemann S.R."/>
        </authorList>
    </citation>
    <scope>NUCLEOTIDE SEQUENCE [LARGE SCALE GENOMIC DNA]</scope>
    <source>
        <strain evidence="3">Ana</strain>
    </source>
</reference>
<sequence>MTSSSFDLRANLSTVRQAAEQMRASAHASAQCSAALHAMGKAIAHHQDDILEANTLDLEISRDMAIPELVVEWLKLTPERVQTAAQIFQRLSMLGATLPSAIADNGSCVAYNTRPVGIVGFIYEAFPDLGAIAAALSIRTGNALVLKGGSEASRTNQIITSILQGTLEEVGLPTALIFPIESTEISRIDLAQCPDIDLIIPHGRPSLVAQVVKASSVPVIPSKMGNCYLYWSASGSVDNVYQMIASSHTGTPDAVNRIEKVLVHQAHSENGVTRLWNRLQENGFEIKADEKMGRWRSAATSQEKPIETPTDQEWKTAYLKKTVAFRQVEDSSQAIRWINNHSSGHADSLATADYAESRRFISGCRSASLYINRSPQFVRNAKQTGEIALGASDCKGIGRGLIGITAMQANQRVFHSD</sequence>
<evidence type="ECO:0000259" key="2">
    <source>
        <dbReference type="Pfam" id="PF00171"/>
    </source>
</evidence>
<gene>
    <name evidence="3" type="primary">proA-2</name>
    <name evidence="3" type="ORF">HLUCCA11_21090</name>
</gene>
<comment type="caution">
    <text evidence="3">The sequence shown here is derived from an EMBL/GenBank/DDBJ whole genome shotgun (WGS) entry which is preliminary data.</text>
</comment>
<evidence type="ECO:0000256" key="1">
    <source>
        <dbReference type="ARBA" id="ARBA00023002"/>
    </source>
</evidence>
<organism evidence="3 4">
    <name type="scientific">Phormidesmis priestleyi Ana</name>
    <dbReference type="NCBI Taxonomy" id="1666911"/>
    <lineage>
        <taxon>Bacteria</taxon>
        <taxon>Bacillati</taxon>
        <taxon>Cyanobacteriota</taxon>
        <taxon>Cyanophyceae</taxon>
        <taxon>Leptolyngbyales</taxon>
        <taxon>Leptolyngbyaceae</taxon>
        <taxon>Phormidesmis</taxon>
    </lineage>
</organism>
<dbReference type="InterPro" id="IPR012134">
    <property type="entry name" value="Glu-5-SA_DH"/>
</dbReference>
<dbReference type="GO" id="GO:0004350">
    <property type="term" value="F:glutamate-5-semialdehyde dehydrogenase activity"/>
    <property type="evidence" value="ECO:0007669"/>
    <property type="project" value="UniProtKB-EC"/>
</dbReference>